<accession>A0A5J4ZGN0</accession>
<evidence type="ECO:0000256" key="1">
    <source>
        <dbReference type="SAM" id="MobiDB-lite"/>
    </source>
</evidence>
<protein>
    <submittedName>
        <fullName evidence="2">Uncharacterized protein</fullName>
    </submittedName>
</protein>
<keyword evidence="3" id="KW-1185">Reference proteome</keyword>
<dbReference type="Proteomes" id="UP000325577">
    <property type="component" value="Linkage Group LG8"/>
</dbReference>
<reference evidence="2 3" key="1">
    <citation type="submission" date="2019-09" db="EMBL/GenBank/DDBJ databases">
        <title>A chromosome-level genome assembly of the Chinese tupelo Nyssa sinensis.</title>
        <authorList>
            <person name="Yang X."/>
            <person name="Kang M."/>
            <person name="Yang Y."/>
            <person name="Xiong H."/>
            <person name="Wang M."/>
            <person name="Zhang Z."/>
            <person name="Wang Z."/>
            <person name="Wu H."/>
            <person name="Ma T."/>
            <person name="Liu J."/>
            <person name="Xi Z."/>
        </authorList>
    </citation>
    <scope>NUCLEOTIDE SEQUENCE [LARGE SCALE GENOMIC DNA]</scope>
    <source>
        <strain evidence="2">J267</strain>
        <tissue evidence="2">Leaf</tissue>
    </source>
</reference>
<evidence type="ECO:0000313" key="2">
    <source>
        <dbReference type="EMBL" id="KAA8516762.1"/>
    </source>
</evidence>
<organism evidence="2 3">
    <name type="scientific">Nyssa sinensis</name>
    <dbReference type="NCBI Taxonomy" id="561372"/>
    <lineage>
        <taxon>Eukaryota</taxon>
        <taxon>Viridiplantae</taxon>
        <taxon>Streptophyta</taxon>
        <taxon>Embryophyta</taxon>
        <taxon>Tracheophyta</taxon>
        <taxon>Spermatophyta</taxon>
        <taxon>Magnoliopsida</taxon>
        <taxon>eudicotyledons</taxon>
        <taxon>Gunneridae</taxon>
        <taxon>Pentapetalae</taxon>
        <taxon>asterids</taxon>
        <taxon>Cornales</taxon>
        <taxon>Nyssaceae</taxon>
        <taxon>Nyssa</taxon>
    </lineage>
</organism>
<evidence type="ECO:0000313" key="3">
    <source>
        <dbReference type="Proteomes" id="UP000325577"/>
    </source>
</evidence>
<feature type="region of interest" description="Disordered" evidence="1">
    <location>
        <begin position="1"/>
        <end position="35"/>
    </location>
</feature>
<name>A0A5J4ZGN0_9ASTE</name>
<dbReference type="AlphaFoldDB" id="A0A5J4ZGN0"/>
<sequence>MHVEFSNALSGAITPISPLPDSVTGDPDNSLRSLTLRPSSTDLRLRTSRSELGLFSCTAKEEPAIRIDVVCHSLRLS</sequence>
<proteinExistence type="predicted"/>
<dbReference type="EMBL" id="CM018051">
    <property type="protein sequence ID" value="KAA8516762.1"/>
    <property type="molecule type" value="Genomic_DNA"/>
</dbReference>
<gene>
    <name evidence="2" type="ORF">F0562_017040</name>
</gene>